<comment type="caution">
    <text evidence="1">The sequence shown here is derived from an EMBL/GenBank/DDBJ whole genome shotgun (WGS) entry which is preliminary data.</text>
</comment>
<organism evidence="1 2">
    <name type="scientific">Saccharopolyspora rosea</name>
    <dbReference type="NCBI Taxonomy" id="524884"/>
    <lineage>
        <taxon>Bacteria</taxon>
        <taxon>Bacillati</taxon>
        <taxon>Actinomycetota</taxon>
        <taxon>Actinomycetes</taxon>
        <taxon>Pseudonocardiales</taxon>
        <taxon>Pseudonocardiaceae</taxon>
        <taxon>Saccharopolyspora</taxon>
    </lineage>
</organism>
<evidence type="ECO:0000313" key="2">
    <source>
        <dbReference type="Proteomes" id="UP001597018"/>
    </source>
</evidence>
<name>A0ABW3G4C6_9PSEU</name>
<dbReference type="RefSeq" id="WP_263247639.1">
    <property type="nucleotide sequence ID" value="NZ_BAABLT010000023.1"/>
</dbReference>
<sequence length="159" mass="17656">MKAAIPDVKPGRSLVSPDLFDRLVSRIVKERNTDRELAARIMDQALAFLGACACNHGTPLSPSPTVDIGWHTFLLHTKDYAEFCGQVAGRFLHHVPADENVERRDPAEVSRTTMEAIEAAGFVVDHELWDIGRRLCSQCFNGCADDPPPDPPPKDPKRR</sequence>
<dbReference type="Proteomes" id="UP001597018">
    <property type="component" value="Unassembled WGS sequence"/>
</dbReference>
<reference evidence="2" key="1">
    <citation type="journal article" date="2019" name="Int. J. Syst. Evol. Microbiol.">
        <title>The Global Catalogue of Microorganisms (GCM) 10K type strain sequencing project: providing services to taxonomists for standard genome sequencing and annotation.</title>
        <authorList>
            <consortium name="The Broad Institute Genomics Platform"/>
            <consortium name="The Broad Institute Genome Sequencing Center for Infectious Disease"/>
            <person name="Wu L."/>
            <person name="Ma J."/>
        </authorList>
    </citation>
    <scope>NUCLEOTIDE SEQUENCE [LARGE SCALE GENOMIC DNA]</scope>
    <source>
        <strain evidence="2">CCUG 56401</strain>
    </source>
</reference>
<accession>A0ABW3G4C6</accession>
<protein>
    <submittedName>
        <fullName evidence="1">Glycine-rich domain-containing protein</fullName>
    </submittedName>
</protein>
<evidence type="ECO:0000313" key="1">
    <source>
        <dbReference type="EMBL" id="MFD0923714.1"/>
    </source>
</evidence>
<dbReference type="EMBL" id="JBHTIW010000040">
    <property type="protein sequence ID" value="MFD0923714.1"/>
    <property type="molecule type" value="Genomic_DNA"/>
</dbReference>
<proteinExistence type="predicted"/>
<gene>
    <name evidence="1" type="ORF">ACFQ16_28550</name>
</gene>
<keyword evidence="2" id="KW-1185">Reference proteome</keyword>